<evidence type="ECO:0000313" key="1">
    <source>
        <dbReference type="EMBL" id="KRO02170.1"/>
    </source>
</evidence>
<dbReference type="RefSeq" id="WP_003149328.1">
    <property type="nucleotide sequence ID" value="NZ_JQCP01000002.1"/>
</dbReference>
<sequence>MADYTPEERLEAVKRKLNVTWQNPETDGRLDDVIAIASPALASRLGYEHTHAFSPADGEPWGLFLNACLYEFSDALDDFWRNYAEELRTARSLITKGEHVAGDDSEP</sequence>
<evidence type="ECO:0000313" key="2">
    <source>
        <dbReference type="Proteomes" id="UP000051927"/>
    </source>
</evidence>
<dbReference type="EMBL" id="JQCP01000002">
    <property type="protein sequence ID" value="KRO02170.1"/>
    <property type="molecule type" value="Genomic_DNA"/>
</dbReference>
<protein>
    <submittedName>
        <fullName evidence="1">Uncharacterized protein</fullName>
    </submittedName>
</protein>
<gene>
    <name evidence="1" type="ORF">IV60_GL000591</name>
</gene>
<name>A0ABR5PZR1_9ACTN</name>
<accession>A0ABR5PZR1</accession>
<organism evidence="1 2">
    <name type="scientific">Lancefieldella rimae</name>
    <dbReference type="NCBI Taxonomy" id="1383"/>
    <lineage>
        <taxon>Bacteria</taxon>
        <taxon>Bacillati</taxon>
        <taxon>Actinomycetota</taxon>
        <taxon>Coriobacteriia</taxon>
        <taxon>Coriobacteriales</taxon>
        <taxon>Atopobiaceae</taxon>
        <taxon>Lancefieldella</taxon>
    </lineage>
</organism>
<reference evidence="1 2" key="1">
    <citation type="journal article" date="2015" name="Genome Announc.">
        <title>Expanding the biotechnology potential of lactobacilli through comparative genomics of 213 strains and associated genera.</title>
        <authorList>
            <person name="Sun Z."/>
            <person name="Harris H.M."/>
            <person name="McCann A."/>
            <person name="Guo C."/>
            <person name="Argimon S."/>
            <person name="Zhang W."/>
            <person name="Yang X."/>
            <person name="Jeffery I.B."/>
            <person name="Cooney J.C."/>
            <person name="Kagawa T.F."/>
            <person name="Liu W."/>
            <person name="Song Y."/>
            <person name="Salvetti E."/>
            <person name="Wrobel A."/>
            <person name="Rasinkangas P."/>
            <person name="Parkhill J."/>
            <person name="Rea M.C."/>
            <person name="O'Sullivan O."/>
            <person name="Ritari J."/>
            <person name="Douillard F.P."/>
            <person name="Paul Ross R."/>
            <person name="Yang R."/>
            <person name="Briner A.E."/>
            <person name="Felis G.E."/>
            <person name="de Vos W.M."/>
            <person name="Barrangou R."/>
            <person name="Klaenhammer T.R."/>
            <person name="Caufield P.W."/>
            <person name="Cui Y."/>
            <person name="Zhang H."/>
            <person name="O'Toole P.W."/>
        </authorList>
    </citation>
    <scope>NUCLEOTIDE SEQUENCE [LARGE SCALE GENOMIC DNA]</scope>
    <source>
        <strain evidence="1 2">DSM 7090</strain>
    </source>
</reference>
<comment type="caution">
    <text evidence="1">The sequence shown here is derived from an EMBL/GenBank/DDBJ whole genome shotgun (WGS) entry which is preliminary data.</text>
</comment>
<keyword evidence="2" id="KW-1185">Reference proteome</keyword>
<dbReference type="GeneID" id="84905329"/>
<dbReference type="Proteomes" id="UP000051927">
    <property type="component" value="Unassembled WGS sequence"/>
</dbReference>
<proteinExistence type="predicted"/>